<dbReference type="GO" id="GO:0019005">
    <property type="term" value="C:SCF ubiquitin ligase complex"/>
    <property type="evidence" value="ECO:0007669"/>
    <property type="project" value="TreeGrafter"/>
</dbReference>
<comment type="caution">
    <text evidence="2">The sequence shown here is derived from an EMBL/GenBank/DDBJ whole genome shotgun (WGS) entry which is preliminary data.</text>
</comment>
<gene>
    <name evidence="2" type="ORF">LPJ53_004803</name>
</gene>
<evidence type="ECO:0000313" key="3">
    <source>
        <dbReference type="Proteomes" id="UP001149813"/>
    </source>
</evidence>
<evidence type="ECO:0008006" key="4">
    <source>
        <dbReference type="Google" id="ProtNLM"/>
    </source>
</evidence>
<organism evidence="2 3">
    <name type="scientific">Coemansia erecta</name>
    <dbReference type="NCBI Taxonomy" id="147472"/>
    <lineage>
        <taxon>Eukaryota</taxon>
        <taxon>Fungi</taxon>
        <taxon>Fungi incertae sedis</taxon>
        <taxon>Zoopagomycota</taxon>
        <taxon>Kickxellomycotina</taxon>
        <taxon>Kickxellomycetes</taxon>
        <taxon>Kickxellales</taxon>
        <taxon>Kickxellaceae</taxon>
        <taxon>Coemansia</taxon>
    </lineage>
</organism>
<evidence type="ECO:0000313" key="2">
    <source>
        <dbReference type="EMBL" id="KAJ1720579.1"/>
    </source>
</evidence>
<dbReference type="GO" id="GO:0031146">
    <property type="term" value="P:SCF-dependent proteasomal ubiquitin-dependent protein catabolic process"/>
    <property type="evidence" value="ECO:0007669"/>
    <property type="project" value="TreeGrafter"/>
</dbReference>
<dbReference type="Gene3D" id="3.80.10.10">
    <property type="entry name" value="Ribonuclease Inhibitor"/>
    <property type="match status" value="2"/>
</dbReference>
<dbReference type="OrthoDB" id="550575at2759"/>
<feature type="compositionally biased region" description="Low complexity" evidence="1">
    <location>
        <begin position="126"/>
        <end position="140"/>
    </location>
</feature>
<keyword evidence="3" id="KW-1185">Reference proteome</keyword>
<dbReference type="PANTHER" id="PTHR13318">
    <property type="entry name" value="PARTNER OF PAIRED, ISOFORM B-RELATED"/>
    <property type="match status" value="1"/>
</dbReference>
<dbReference type="SUPFAM" id="SSF52047">
    <property type="entry name" value="RNI-like"/>
    <property type="match status" value="1"/>
</dbReference>
<proteinExistence type="predicted"/>
<accession>A0A9W8CPF3</accession>
<reference evidence="2" key="1">
    <citation type="submission" date="2022-07" db="EMBL/GenBank/DDBJ databases">
        <title>Phylogenomic reconstructions and comparative analyses of Kickxellomycotina fungi.</title>
        <authorList>
            <person name="Reynolds N.K."/>
            <person name="Stajich J.E."/>
            <person name="Barry K."/>
            <person name="Grigoriev I.V."/>
            <person name="Crous P."/>
            <person name="Smith M.E."/>
        </authorList>
    </citation>
    <scope>NUCLEOTIDE SEQUENCE</scope>
    <source>
        <strain evidence="2">NBRC 32514</strain>
    </source>
</reference>
<feature type="region of interest" description="Disordered" evidence="1">
    <location>
        <begin position="107"/>
        <end position="140"/>
    </location>
</feature>
<sequence>MWRLALRFSPLISDAGISALLHFGCVNIRHLEIRANKRISNNMLEALVKATGGQLEYVGLCTTEVSDHVVQQLLISAPNLVFLDLSFCRYITSDAFPVAESSRLVFSSTKDPESESGTAILDGSYDSATSSGQSQASSDTEVNCHPMFSIDGGSLPKLKVLLLDGCSGIRNTAVPRVLAAFGDSICTLSMSRTSLTLQAVQLVGTFHKKPLKLTCLMMNEILTRIGDDEAARALTNNWFGLAAGVITSFTLAAPQITQLALGGGNNLVTDSLIIGISQTCRGLLTIDVHDSLRLGDRCLIALGENCIDLRNVNISGCIGCSDEGVIAMVHGCRAIEELDISTLNITNHSLVAVGANLLYLQCFFVDFCRQITDDGIMAVLEGSNGLGCMFTLKHLSFVQCRKVNDAIVDWCRERLRPEALVICDFSARQ</sequence>
<dbReference type="InterPro" id="IPR006553">
    <property type="entry name" value="Leu-rich_rpt_Cys-con_subtyp"/>
</dbReference>
<dbReference type="AlphaFoldDB" id="A0A9W8CPF3"/>
<protein>
    <recommendedName>
        <fullName evidence="4">RNI-like protein</fullName>
    </recommendedName>
</protein>
<dbReference type="InterPro" id="IPR032675">
    <property type="entry name" value="LRR_dom_sf"/>
</dbReference>
<dbReference type="EMBL" id="JANBOJ010000244">
    <property type="protein sequence ID" value="KAJ1720579.1"/>
    <property type="molecule type" value="Genomic_DNA"/>
</dbReference>
<evidence type="ECO:0000256" key="1">
    <source>
        <dbReference type="SAM" id="MobiDB-lite"/>
    </source>
</evidence>
<dbReference type="Proteomes" id="UP001149813">
    <property type="component" value="Unassembled WGS sequence"/>
</dbReference>
<name>A0A9W8CPF3_9FUNG</name>
<dbReference type="SMART" id="SM00367">
    <property type="entry name" value="LRR_CC"/>
    <property type="match status" value="6"/>
</dbReference>